<dbReference type="AlphaFoldDB" id="A0AAW1URM8"/>
<sequence length="211" mass="23831">MLRSISEVQLGEELTMYLLTKLQLSLKKELIGLGCGAQFHVIHNAIKSAADGSLSFEVCTDCDDLDKVKNPEVQPRSVTHGTHFFLDQESPRLMSYSFSFMNLNIRSAKNKFPQPEVWLNFMGYPEVICLMEIGRDGGGVAILVQNDIVFDQLDLGGAVDVRESLEVKDIRVFNRDEFINLFCIYRDSSSNCELFFVSLEYLQGEVVGRSE</sequence>
<name>A0AAW1URM8_9CUCU</name>
<evidence type="ECO:0000313" key="2">
    <source>
        <dbReference type="Proteomes" id="UP001431783"/>
    </source>
</evidence>
<proteinExistence type="predicted"/>
<comment type="caution">
    <text evidence="1">The sequence shown here is derived from an EMBL/GenBank/DDBJ whole genome shotgun (WGS) entry which is preliminary data.</text>
</comment>
<gene>
    <name evidence="1" type="ORF">WA026_015715</name>
</gene>
<keyword evidence="2" id="KW-1185">Reference proteome</keyword>
<dbReference type="EMBL" id="JARQZJ010000099">
    <property type="protein sequence ID" value="KAK9886196.1"/>
    <property type="molecule type" value="Genomic_DNA"/>
</dbReference>
<reference evidence="1 2" key="1">
    <citation type="submission" date="2023-03" db="EMBL/GenBank/DDBJ databases">
        <title>Genome insight into feeding habits of ladybird beetles.</title>
        <authorList>
            <person name="Li H.-S."/>
            <person name="Huang Y.-H."/>
            <person name="Pang H."/>
        </authorList>
    </citation>
    <scope>NUCLEOTIDE SEQUENCE [LARGE SCALE GENOMIC DNA]</scope>
    <source>
        <strain evidence="1">SYSU_2023b</strain>
        <tissue evidence="1">Whole body</tissue>
    </source>
</reference>
<accession>A0AAW1URM8</accession>
<evidence type="ECO:0000313" key="1">
    <source>
        <dbReference type="EMBL" id="KAK9886196.1"/>
    </source>
</evidence>
<dbReference type="Proteomes" id="UP001431783">
    <property type="component" value="Unassembled WGS sequence"/>
</dbReference>
<protein>
    <submittedName>
        <fullName evidence="1">Uncharacterized protein</fullName>
    </submittedName>
</protein>
<organism evidence="1 2">
    <name type="scientific">Henosepilachna vigintioctopunctata</name>
    <dbReference type="NCBI Taxonomy" id="420089"/>
    <lineage>
        <taxon>Eukaryota</taxon>
        <taxon>Metazoa</taxon>
        <taxon>Ecdysozoa</taxon>
        <taxon>Arthropoda</taxon>
        <taxon>Hexapoda</taxon>
        <taxon>Insecta</taxon>
        <taxon>Pterygota</taxon>
        <taxon>Neoptera</taxon>
        <taxon>Endopterygota</taxon>
        <taxon>Coleoptera</taxon>
        <taxon>Polyphaga</taxon>
        <taxon>Cucujiformia</taxon>
        <taxon>Coccinelloidea</taxon>
        <taxon>Coccinellidae</taxon>
        <taxon>Epilachninae</taxon>
        <taxon>Epilachnini</taxon>
        <taxon>Henosepilachna</taxon>
    </lineage>
</organism>